<dbReference type="AlphaFoldDB" id="A0A8J6XIH6"/>
<keyword evidence="2" id="KW-1185">Reference proteome</keyword>
<dbReference type="EMBL" id="JACXAE010000098">
    <property type="protein sequence ID" value="MBD2776604.1"/>
    <property type="molecule type" value="Genomic_DNA"/>
</dbReference>
<gene>
    <name evidence="1" type="ORF">ICL16_32265</name>
</gene>
<proteinExistence type="predicted"/>
<organism evidence="1 2">
    <name type="scientific">Iningainema tapete BLCC-T55</name>
    <dbReference type="NCBI Taxonomy" id="2748662"/>
    <lineage>
        <taxon>Bacteria</taxon>
        <taxon>Bacillati</taxon>
        <taxon>Cyanobacteriota</taxon>
        <taxon>Cyanophyceae</taxon>
        <taxon>Nostocales</taxon>
        <taxon>Scytonemataceae</taxon>
        <taxon>Iningainema tapete</taxon>
    </lineage>
</organism>
<comment type="caution">
    <text evidence="1">The sequence shown here is derived from an EMBL/GenBank/DDBJ whole genome shotgun (WGS) entry which is preliminary data.</text>
</comment>
<protein>
    <submittedName>
        <fullName evidence="1">Uncharacterized protein</fullName>
    </submittedName>
</protein>
<dbReference type="RefSeq" id="WP_190835674.1">
    <property type="nucleotide sequence ID" value="NZ_CAWPPI010000098.1"/>
</dbReference>
<accession>A0A8J6XIH6</accession>
<dbReference type="Proteomes" id="UP000629098">
    <property type="component" value="Unassembled WGS sequence"/>
</dbReference>
<name>A0A8J6XIH6_9CYAN</name>
<sequence>MTDEERAEAMLLMRQSAGVRIIGDEVHCQGRSWKLSTDSARQKDAF</sequence>
<evidence type="ECO:0000313" key="1">
    <source>
        <dbReference type="EMBL" id="MBD2776604.1"/>
    </source>
</evidence>
<reference evidence="1" key="1">
    <citation type="submission" date="2020-09" db="EMBL/GenBank/DDBJ databases">
        <title>Iningainema tapete sp. nov. (Scytonemataceae, Cyanobacteria) from greenhouses in central Florida (USA) produces two types of nodularin with biosynthetic potential for microcystin-LR and anabaenopeptins.</title>
        <authorList>
            <person name="Berthold D.E."/>
            <person name="Lefler F.W."/>
            <person name="Huang I.-S."/>
            <person name="Abdulla H."/>
            <person name="Zimba P.V."/>
            <person name="Laughinghouse H.D. IV."/>
        </authorList>
    </citation>
    <scope>NUCLEOTIDE SEQUENCE</scope>
    <source>
        <strain evidence="1">BLCCT55</strain>
    </source>
</reference>
<evidence type="ECO:0000313" key="2">
    <source>
        <dbReference type="Proteomes" id="UP000629098"/>
    </source>
</evidence>